<dbReference type="InterPro" id="IPR050833">
    <property type="entry name" value="Poly_Biosynth_Transport"/>
</dbReference>
<dbReference type="AlphaFoldDB" id="A0A660SHB9"/>
<feature type="transmembrane region" description="Helical" evidence="6">
    <location>
        <begin position="272"/>
        <end position="292"/>
    </location>
</feature>
<evidence type="ECO:0000256" key="2">
    <source>
        <dbReference type="ARBA" id="ARBA00022475"/>
    </source>
</evidence>
<proteinExistence type="predicted"/>
<protein>
    <recommendedName>
        <fullName evidence="9">Polysaccharide biosynthesis protein C-terminal domain-containing protein</fullName>
    </recommendedName>
</protein>
<evidence type="ECO:0000256" key="3">
    <source>
        <dbReference type="ARBA" id="ARBA00022692"/>
    </source>
</evidence>
<evidence type="ECO:0000313" key="7">
    <source>
        <dbReference type="EMBL" id="RKX69972.1"/>
    </source>
</evidence>
<evidence type="ECO:0000256" key="1">
    <source>
        <dbReference type="ARBA" id="ARBA00004651"/>
    </source>
</evidence>
<feature type="transmembrane region" description="Helical" evidence="6">
    <location>
        <begin position="122"/>
        <end position="142"/>
    </location>
</feature>
<feature type="transmembrane region" description="Helical" evidence="6">
    <location>
        <begin position="49"/>
        <end position="71"/>
    </location>
</feature>
<dbReference type="PANTHER" id="PTHR30250">
    <property type="entry name" value="PST FAMILY PREDICTED COLANIC ACID TRANSPORTER"/>
    <property type="match status" value="1"/>
</dbReference>
<keyword evidence="5 6" id="KW-0472">Membrane</keyword>
<keyword evidence="2" id="KW-1003">Cell membrane</keyword>
<reference evidence="7 8" key="1">
    <citation type="submission" date="2018-06" db="EMBL/GenBank/DDBJ databases">
        <title>Extensive metabolic versatility and redundancy in microbially diverse, dynamic hydrothermal sediments.</title>
        <authorList>
            <person name="Dombrowski N."/>
            <person name="Teske A."/>
            <person name="Baker B.J."/>
        </authorList>
    </citation>
    <scope>NUCLEOTIDE SEQUENCE [LARGE SCALE GENOMIC DNA]</scope>
    <source>
        <strain evidence="7">B36_G15</strain>
    </source>
</reference>
<dbReference type="Proteomes" id="UP000268469">
    <property type="component" value="Unassembled WGS sequence"/>
</dbReference>
<gene>
    <name evidence="7" type="ORF">DRP53_06530</name>
</gene>
<evidence type="ECO:0000256" key="4">
    <source>
        <dbReference type="ARBA" id="ARBA00022989"/>
    </source>
</evidence>
<feature type="transmembrane region" description="Helical" evidence="6">
    <location>
        <begin position="21"/>
        <end position="43"/>
    </location>
</feature>
<feature type="transmembrane region" description="Helical" evidence="6">
    <location>
        <begin position="373"/>
        <end position="394"/>
    </location>
</feature>
<evidence type="ECO:0008006" key="9">
    <source>
        <dbReference type="Google" id="ProtNLM"/>
    </source>
</evidence>
<feature type="transmembrane region" description="Helical" evidence="6">
    <location>
        <begin position="181"/>
        <end position="203"/>
    </location>
</feature>
<feature type="transmembrane region" description="Helical" evidence="6">
    <location>
        <begin position="92"/>
        <end position="116"/>
    </location>
</feature>
<evidence type="ECO:0000256" key="6">
    <source>
        <dbReference type="SAM" id="Phobius"/>
    </source>
</evidence>
<comment type="subcellular location">
    <subcellularLocation>
        <location evidence="1">Cell membrane</location>
        <topology evidence="1">Multi-pass membrane protein</topology>
    </subcellularLocation>
</comment>
<keyword evidence="4 6" id="KW-1133">Transmembrane helix</keyword>
<feature type="transmembrane region" description="Helical" evidence="6">
    <location>
        <begin position="304"/>
        <end position="329"/>
    </location>
</feature>
<sequence length="435" mass="48084">MEFSEFPKLSNILPWVKRGGFAILDQGLFSGANFLVNILLARWLTRTQYGAFAVALSIFYLLAALHTAVLTEPMMVFGAGKFQEQFRKYLGILLYGHWGISAVITILFGVVALVVRSLGSEVMAQTLIGLAIAAPFLLLLWFTRRGCYAQINPIWAVQGSVINLLLVLTGLYFLWRIKLLSPFTGLLLLGIAAGITALTLLIFRLRPQFQNLKGNPTLVMIARDHWRYGSWNLLGVLAYWASGQILMLLIPIFLGLTASAALAAIWNLYRPLGLIIQSLPLVILPVLSQWISQGMATHELRRRVTRLAMLFGGAGLLYGLCLTVFGRSILHFLYTAKYDEYWTLIGLFALRTTASIIMGVFITSLKAYEQTKIVATIWSLSAVVVTFTAIPLMMAGGLEGAALSAMLAYMVACWLAFRSVKKWCTTHQSGCLQGS</sequence>
<keyword evidence="3 6" id="KW-0812">Transmembrane</keyword>
<evidence type="ECO:0000256" key="5">
    <source>
        <dbReference type="ARBA" id="ARBA00023136"/>
    </source>
</evidence>
<comment type="caution">
    <text evidence="7">The sequence shown here is derived from an EMBL/GenBank/DDBJ whole genome shotgun (WGS) entry which is preliminary data.</text>
</comment>
<feature type="transmembrane region" description="Helical" evidence="6">
    <location>
        <begin position="400"/>
        <end position="417"/>
    </location>
</feature>
<organism evidence="7 8">
    <name type="scientific">candidate division WOR-3 bacterium</name>
    <dbReference type="NCBI Taxonomy" id="2052148"/>
    <lineage>
        <taxon>Bacteria</taxon>
        <taxon>Bacteria division WOR-3</taxon>
    </lineage>
</organism>
<name>A0A660SHB9_UNCW3</name>
<feature type="transmembrane region" description="Helical" evidence="6">
    <location>
        <begin position="154"/>
        <end position="175"/>
    </location>
</feature>
<dbReference type="EMBL" id="QNBE01000057">
    <property type="protein sequence ID" value="RKX69972.1"/>
    <property type="molecule type" value="Genomic_DNA"/>
</dbReference>
<dbReference type="GO" id="GO:0005886">
    <property type="term" value="C:plasma membrane"/>
    <property type="evidence" value="ECO:0007669"/>
    <property type="project" value="UniProtKB-SubCell"/>
</dbReference>
<feature type="transmembrane region" description="Helical" evidence="6">
    <location>
        <begin position="341"/>
        <end position="361"/>
    </location>
</feature>
<evidence type="ECO:0000313" key="8">
    <source>
        <dbReference type="Proteomes" id="UP000268469"/>
    </source>
</evidence>
<dbReference type="PANTHER" id="PTHR30250:SF31">
    <property type="entry name" value="INNER MEMBRANE PROTEIN YGHQ"/>
    <property type="match status" value="1"/>
</dbReference>
<accession>A0A660SHB9</accession>
<feature type="transmembrane region" description="Helical" evidence="6">
    <location>
        <begin position="233"/>
        <end position="266"/>
    </location>
</feature>